<organism evidence="2 3">
    <name type="scientific">Cellulomonas algicola</name>
    <dbReference type="NCBI Taxonomy" id="2071633"/>
    <lineage>
        <taxon>Bacteria</taxon>
        <taxon>Bacillati</taxon>
        <taxon>Actinomycetota</taxon>
        <taxon>Actinomycetes</taxon>
        <taxon>Micrococcales</taxon>
        <taxon>Cellulomonadaceae</taxon>
        <taxon>Cellulomonas</taxon>
    </lineage>
</organism>
<accession>A0A401UYL6</accession>
<dbReference type="Proteomes" id="UP000288246">
    <property type="component" value="Unassembled WGS sequence"/>
</dbReference>
<reference evidence="2 3" key="1">
    <citation type="submission" date="2018-11" db="EMBL/GenBank/DDBJ databases">
        <title>Draft genome sequence of Cellulomonas takizawaensis strain TKZ-21.</title>
        <authorList>
            <person name="Yamamura H."/>
            <person name="Hayashi T."/>
            <person name="Hamada M."/>
            <person name="Serisawa Y."/>
            <person name="Matsuyama K."/>
            <person name="Nakagawa Y."/>
            <person name="Otoguro M."/>
            <person name="Yanagida F."/>
            <person name="Hayakawa M."/>
        </authorList>
    </citation>
    <scope>NUCLEOTIDE SEQUENCE [LARGE SCALE GENOMIC DNA]</scope>
    <source>
        <strain evidence="2 3">TKZ-21</strain>
    </source>
</reference>
<name>A0A401UYL6_9CELL</name>
<dbReference type="RefSeq" id="WP_124342309.1">
    <property type="nucleotide sequence ID" value="NZ_BHYL01000095.1"/>
</dbReference>
<proteinExistence type="predicted"/>
<feature type="region of interest" description="Disordered" evidence="1">
    <location>
        <begin position="1"/>
        <end position="24"/>
    </location>
</feature>
<sequence>MTATLQQPPVTPVGPPPADPTRTPLGRTLLWAGVALGVATIAWGGVQVADLAMSSTERASATYDAADVVELVADGRVSVFAGDQDLVDVERIARSGFSSPTYSVQQRGDRLVVRHECGSWFGVCTGALQVHVPRDTHVVVRTSNGDVLARGLAGDLEARTYDGRVEADRITGDAQLHSSNGDVIVTDVSGDVTARTYDGRIDAQGVGGRIEAVTSNGDVQVVDVGGDAIARSSDGSIEVADVQGDVEAATSNGDATVFGTGEPVALTISTSNGRQTVEAPTDPSAPRTVLIRSYDGHVSYLAPR</sequence>
<comment type="caution">
    <text evidence="2">The sequence shown here is derived from an EMBL/GenBank/DDBJ whole genome shotgun (WGS) entry which is preliminary data.</text>
</comment>
<evidence type="ECO:0000313" key="3">
    <source>
        <dbReference type="Proteomes" id="UP000288246"/>
    </source>
</evidence>
<protein>
    <submittedName>
        <fullName evidence="2">Uncharacterized protein</fullName>
    </submittedName>
</protein>
<dbReference type="AlphaFoldDB" id="A0A401UYL6"/>
<dbReference type="OrthoDB" id="4822900at2"/>
<evidence type="ECO:0000313" key="2">
    <source>
        <dbReference type="EMBL" id="GCD19779.1"/>
    </source>
</evidence>
<feature type="compositionally biased region" description="Pro residues" evidence="1">
    <location>
        <begin position="9"/>
        <end position="19"/>
    </location>
</feature>
<evidence type="ECO:0000256" key="1">
    <source>
        <dbReference type="SAM" id="MobiDB-lite"/>
    </source>
</evidence>
<keyword evidence="3" id="KW-1185">Reference proteome</keyword>
<gene>
    <name evidence="2" type="ORF">CTKZ_13410</name>
</gene>
<dbReference type="EMBL" id="BHYL01000095">
    <property type="protein sequence ID" value="GCD19779.1"/>
    <property type="molecule type" value="Genomic_DNA"/>
</dbReference>